<evidence type="ECO:0000256" key="1">
    <source>
        <dbReference type="SAM" id="SignalP"/>
    </source>
</evidence>
<dbReference type="AlphaFoldDB" id="A0AAU7C795"/>
<organism evidence="2">
    <name type="scientific">Singulisphaera sp. Ch08</name>
    <dbReference type="NCBI Taxonomy" id="3120278"/>
    <lineage>
        <taxon>Bacteria</taxon>
        <taxon>Pseudomonadati</taxon>
        <taxon>Planctomycetota</taxon>
        <taxon>Planctomycetia</taxon>
        <taxon>Isosphaerales</taxon>
        <taxon>Isosphaeraceae</taxon>
        <taxon>Singulisphaera</taxon>
    </lineage>
</organism>
<protein>
    <submittedName>
        <fullName evidence="2">PmoA family protein</fullName>
    </submittedName>
</protein>
<feature type="chain" id="PRO_5043862511" evidence="1">
    <location>
        <begin position="28"/>
        <end position="420"/>
    </location>
</feature>
<dbReference type="Pfam" id="PF14100">
    <property type="entry name" value="DUF6807"/>
    <property type="match status" value="1"/>
</dbReference>
<dbReference type="RefSeq" id="WP_406693732.1">
    <property type="nucleotide sequence ID" value="NZ_CP155447.1"/>
</dbReference>
<feature type="signal peptide" evidence="1">
    <location>
        <begin position="1"/>
        <end position="27"/>
    </location>
</feature>
<proteinExistence type="predicted"/>
<keyword evidence="1" id="KW-0732">Signal</keyword>
<gene>
    <name evidence="2" type="ORF">V5E97_22110</name>
</gene>
<accession>A0AAU7C795</accession>
<name>A0AAU7C795_9BACT</name>
<dbReference type="EMBL" id="CP155447">
    <property type="protein sequence ID" value="XBH01047.1"/>
    <property type="molecule type" value="Genomic_DNA"/>
</dbReference>
<dbReference type="InterPro" id="IPR029475">
    <property type="entry name" value="DUF6807"/>
</dbReference>
<reference evidence="2" key="1">
    <citation type="submission" date="2024-05" db="EMBL/GenBank/DDBJ databases">
        <title>Planctomycetes of the genus Singulisphaera possess chitinolytic capabilities.</title>
        <authorList>
            <person name="Ivanova A."/>
        </authorList>
    </citation>
    <scope>NUCLEOTIDE SEQUENCE</scope>
    <source>
        <strain evidence="2">Ch08T</strain>
    </source>
</reference>
<evidence type="ECO:0000313" key="2">
    <source>
        <dbReference type="EMBL" id="XBH01047.1"/>
    </source>
</evidence>
<sequence>MTASTRYTSLAMLGWALALHSGMPARAADVSPRSIVNRPVVLHANGPIGAGTFLVAEIKGTIPPGLYSLKHGESGKASPAEVFEHAGKSFIALTSDQAEADGTGSYTISGRETTESGLAIAPDRLKAKEVPIKTGGQPFATYISDDPFKPYYFPVIGPTGASYTRAYPMKSVKGEDEDHPHQRSLFFTHGNVNGFDFWAADAKNKPSPKYGSIKETSRTILHNGQLAAVLRTTDDWVGPDGKKVLEDERVVAFYGLGKNRVIDFDVTLKATDGPVTFGDTKEGMFGVRVASSMDLKSKTNSGGKIVNAEGITDDDAWGKASPWVDYSGPLEGKTVGIAILNHPDSFRYPTTWHVRNYGLFAANPFGWHDFKQPRSGEHTLPNGESIRFRYRLILHSGGAAEANLPAEFQAYAKPPRLEIE</sequence>